<organism evidence="1 2">
    <name type="scientific">Chionoecetes opilio</name>
    <name type="common">Atlantic snow crab</name>
    <name type="synonym">Cancer opilio</name>
    <dbReference type="NCBI Taxonomy" id="41210"/>
    <lineage>
        <taxon>Eukaryota</taxon>
        <taxon>Metazoa</taxon>
        <taxon>Ecdysozoa</taxon>
        <taxon>Arthropoda</taxon>
        <taxon>Crustacea</taxon>
        <taxon>Multicrustacea</taxon>
        <taxon>Malacostraca</taxon>
        <taxon>Eumalacostraca</taxon>
        <taxon>Eucarida</taxon>
        <taxon>Decapoda</taxon>
        <taxon>Pleocyemata</taxon>
        <taxon>Brachyura</taxon>
        <taxon>Eubrachyura</taxon>
        <taxon>Majoidea</taxon>
        <taxon>Majidae</taxon>
        <taxon>Chionoecetes</taxon>
    </lineage>
</organism>
<evidence type="ECO:0000313" key="1">
    <source>
        <dbReference type="EMBL" id="KAG0710252.1"/>
    </source>
</evidence>
<dbReference type="EMBL" id="JACEEZ010024394">
    <property type="protein sequence ID" value="KAG0710252.1"/>
    <property type="molecule type" value="Genomic_DNA"/>
</dbReference>
<dbReference type="Proteomes" id="UP000770661">
    <property type="component" value="Unassembled WGS sequence"/>
</dbReference>
<accession>A0A8J5CJU1</accession>
<dbReference type="AlphaFoldDB" id="A0A8J5CJU1"/>
<protein>
    <submittedName>
        <fullName evidence="1">Uncharacterized protein</fullName>
    </submittedName>
</protein>
<evidence type="ECO:0000313" key="2">
    <source>
        <dbReference type="Proteomes" id="UP000770661"/>
    </source>
</evidence>
<sequence>MFVSQSYGGGGTLEGPSYCSSHADGQRSCCRQLLVAVLAPFDKAPGDLCDKYVTASIVSTCMGELFLGLLWPRDPPSVMADVGPSLTSVPSCCKRLTNGSSYGENNSLLAQRQCLDPRFQVAAIFSKV</sequence>
<keyword evidence="2" id="KW-1185">Reference proteome</keyword>
<proteinExistence type="predicted"/>
<reference evidence="1" key="1">
    <citation type="submission" date="2020-07" db="EMBL/GenBank/DDBJ databases">
        <title>The High-quality genome of the commercially important snow crab, Chionoecetes opilio.</title>
        <authorList>
            <person name="Jeong J.-H."/>
            <person name="Ryu S."/>
        </authorList>
    </citation>
    <scope>NUCLEOTIDE SEQUENCE</scope>
    <source>
        <strain evidence="1">MADBK_172401_WGS</strain>
        <tissue evidence="1">Digestive gland</tissue>
    </source>
</reference>
<gene>
    <name evidence="1" type="ORF">GWK47_002568</name>
</gene>
<comment type="caution">
    <text evidence="1">The sequence shown here is derived from an EMBL/GenBank/DDBJ whole genome shotgun (WGS) entry which is preliminary data.</text>
</comment>
<name>A0A8J5CJU1_CHIOP</name>